<evidence type="ECO:0000313" key="7">
    <source>
        <dbReference type="Proteomes" id="UP000554144"/>
    </source>
</evidence>
<gene>
    <name evidence="6" type="ORF">H0A62_07165</name>
</gene>
<dbReference type="InterPro" id="IPR013328">
    <property type="entry name" value="6PGD_dom2"/>
</dbReference>
<evidence type="ECO:0000313" key="6">
    <source>
        <dbReference type="EMBL" id="NYT85381.1"/>
    </source>
</evidence>
<protein>
    <submittedName>
        <fullName evidence="6">NAD(P)-dependent oxidoreductase</fullName>
    </submittedName>
</protein>
<dbReference type="SUPFAM" id="SSF51735">
    <property type="entry name" value="NAD(P)-binding Rossmann-fold domains"/>
    <property type="match status" value="1"/>
</dbReference>
<dbReference type="AlphaFoldDB" id="A0A853GT44"/>
<dbReference type="Pfam" id="PF03446">
    <property type="entry name" value="NAD_binding_2"/>
    <property type="match status" value="1"/>
</dbReference>
<dbReference type="Gene3D" id="3.40.50.720">
    <property type="entry name" value="NAD(P)-binding Rossmann-like Domain"/>
    <property type="match status" value="1"/>
</dbReference>
<proteinExistence type="predicted"/>
<feature type="domain" description="3-hydroxyisobutyrate dehydrogenase-like NAD-binding" evidence="5">
    <location>
        <begin position="168"/>
        <end position="289"/>
    </location>
</feature>
<dbReference type="GO" id="GO:0016491">
    <property type="term" value="F:oxidoreductase activity"/>
    <property type="evidence" value="ECO:0007669"/>
    <property type="project" value="UniProtKB-KW"/>
</dbReference>
<name>A0A853GT44_9BURK</name>
<dbReference type="PIRSF" id="PIRSF000103">
    <property type="entry name" value="HIBADH"/>
    <property type="match status" value="1"/>
</dbReference>
<dbReference type="InterPro" id="IPR029154">
    <property type="entry name" value="HIBADH-like_NADP-bd"/>
</dbReference>
<comment type="caution">
    <text evidence="6">The sequence shown here is derived from an EMBL/GenBank/DDBJ whole genome shotgun (WGS) entry which is preliminary data.</text>
</comment>
<feature type="domain" description="6-phosphogluconate dehydrogenase NADP-binding" evidence="4">
    <location>
        <begin position="5"/>
        <end position="161"/>
    </location>
</feature>
<evidence type="ECO:0000259" key="5">
    <source>
        <dbReference type="Pfam" id="PF14833"/>
    </source>
</evidence>
<dbReference type="InterPro" id="IPR015815">
    <property type="entry name" value="HIBADH-related"/>
</dbReference>
<keyword evidence="7" id="KW-1185">Reference proteome</keyword>
<evidence type="ECO:0000259" key="4">
    <source>
        <dbReference type="Pfam" id="PF03446"/>
    </source>
</evidence>
<evidence type="ECO:0000256" key="3">
    <source>
        <dbReference type="PIRSR" id="PIRSR000103-1"/>
    </source>
</evidence>
<keyword evidence="2" id="KW-0520">NAD</keyword>
<dbReference type="EMBL" id="JACCEV010000002">
    <property type="protein sequence ID" value="NYT85381.1"/>
    <property type="molecule type" value="Genomic_DNA"/>
</dbReference>
<dbReference type="Proteomes" id="UP000554144">
    <property type="component" value="Unassembled WGS sequence"/>
</dbReference>
<dbReference type="PANTHER" id="PTHR43060">
    <property type="entry name" value="3-HYDROXYISOBUTYRATE DEHYDROGENASE-LIKE 1, MITOCHONDRIAL-RELATED"/>
    <property type="match status" value="1"/>
</dbReference>
<keyword evidence="1" id="KW-0560">Oxidoreductase</keyword>
<dbReference type="SUPFAM" id="SSF48179">
    <property type="entry name" value="6-phosphogluconate dehydrogenase C-terminal domain-like"/>
    <property type="match status" value="1"/>
</dbReference>
<dbReference type="InterPro" id="IPR008927">
    <property type="entry name" value="6-PGluconate_DH-like_C_sf"/>
</dbReference>
<dbReference type="GO" id="GO:0050661">
    <property type="term" value="F:NADP binding"/>
    <property type="evidence" value="ECO:0007669"/>
    <property type="project" value="InterPro"/>
</dbReference>
<evidence type="ECO:0000256" key="1">
    <source>
        <dbReference type="ARBA" id="ARBA00023002"/>
    </source>
</evidence>
<sequence>MTQQTIGFVGLGVMGRHVARRMVQDAFRVQAYDINPEPLEHLKEIGGIVCTSAAATAVNASHIVIFVVNGKQAEQVIFGPGGLHETAAAGLTIISCVTMLPSEARFIGERCREHGWSFIDAPVSGGEVGAKQGDLTVMASGDKAALDASHALLTQIGTRLKRVGNQPGQGALVKTINQLLCGVHLAAAGEAIAMAQRAGLEPQAVFDVVSQSAAGSWMLSNRGPRMVASAFDTSASAVDIFVKDLGIVMDVARELKFPASLAATALQSFLGASGAGLGLKDDSAVVQYYNGFQRNKE</sequence>
<dbReference type="InterPro" id="IPR006115">
    <property type="entry name" value="6PGDH_NADP-bd"/>
</dbReference>
<dbReference type="RefSeq" id="WP_167667357.1">
    <property type="nucleotide sequence ID" value="NZ_JACCEV010000002.1"/>
</dbReference>
<reference evidence="6 7" key="1">
    <citation type="submission" date="2020-07" db="EMBL/GenBank/DDBJ databases">
        <title>Taxonomic revisions and descriptions of new bacterial species based on genomic comparisons in the high-G+C-content subgroup of the family Alcaligenaceae.</title>
        <authorList>
            <person name="Szabo A."/>
            <person name="Felfoldi T."/>
        </authorList>
    </citation>
    <scope>NUCLEOTIDE SEQUENCE [LARGE SCALE GENOMIC DNA]</scope>
    <source>
        <strain evidence="6 7">DSM 25667</strain>
    </source>
</reference>
<dbReference type="GO" id="GO:0051287">
    <property type="term" value="F:NAD binding"/>
    <property type="evidence" value="ECO:0007669"/>
    <property type="project" value="InterPro"/>
</dbReference>
<dbReference type="InterPro" id="IPR036291">
    <property type="entry name" value="NAD(P)-bd_dom_sf"/>
</dbReference>
<evidence type="ECO:0000256" key="2">
    <source>
        <dbReference type="ARBA" id="ARBA00023027"/>
    </source>
</evidence>
<dbReference type="Pfam" id="PF14833">
    <property type="entry name" value="NAD_binding_11"/>
    <property type="match status" value="1"/>
</dbReference>
<accession>A0A853GT44</accession>
<feature type="active site" evidence="3">
    <location>
        <position position="174"/>
    </location>
</feature>
<dbReference type="Gene3D" id="1.10.1040.10">
    <property type="entry name" value="N-(1-d-carboxylethyl)-l-norvaline Dehydrogenase, domain 2"/>
    <property type="match status" value="1"/>
</dbReference>
<organism evidence="6 7">
    <name type="scientific">Pollutimonas harenae</name>
    <dbReference type="NCBI Taxonomy" id="657015"/>
    <lineage>
        <taxon>Bacteria</taxon>
        <taxon>Pseudomonadati</taxon>
        <taxon>Pseudomonadota</taxon>
        <taxon>Betaproteobacteria</taxon>
        <taxon>Burkholderiales</taxon>
        <taxon>Alcaligenaceae</taxon>
        <taxon>Pollutimonas</taxon>
    </lineage>
</organism>